<dbReference type="Proteomes" id="UP000807504">
    <property type="component" value="Unassembled WGS sequence"/>
</dbReference>
<feature type="region of interest" description="Disordered" evidence="1">
    <location>
        <begin position="289"/>
        <end position="327"/>
    </location>
</feature>
<reference evidence="3" key="1">
    <citation type="journal article" date="2020" name="bioRxiv">
        <title>Chromosome-level reference genome of the European wasp spider Argiope bruennichi: a resource for studies on range expansion and evolutionary adaptation.</title>
        <authorList>
            <person name="Sheffer M.M."/>
            <person name="Hoppe A."/>
            <person name="Krehenwinkel H."/>
            <person name="Uhl G."/>
            <person name="Kuss A.W."/>
            <person name="Jensen L."/>
            <person name="Jensen C."/>
            <person name="Gillespie R.G."/>
            <person name="Hoff K.J."/>
            <person name="Prost S."/>
        </authorList>
    </citation>
    <scope>NUCLEOTIDE SEQUENCE</scope>
</reference>
<reference evidence="3" key="2">
    <citation type="submission" date="2020-06" db="EMBL/GenBank/DDBJ databases">
        <authorList>
            <person name="Sheffer M."/>
        </authorList>
    </citation>
    <scope>NUCLEOTIDE SEQUENCE</scope>
</reference>
<keyword evidence="2" id="KW-1133">Transmembrane helix</keyword>
<dbReference type="AlphaFoldDB" id="A0A8T0FC01"/>
<evidence type="ECO:0000256" key="2">
    <source>
        <dbReference type="SAM" id="Phobius"/>
    </source>
</evidence>
<accession>A0A8T0FC01</accession>
<feature type="transmembrane region" description="Helical" evidence="2">
    <location>
        <begin position="206"/>
        <end position="235"/>
    </location>
</feature>
<name>A0A8T0FC01_ARGBR</name>
<feature type="transmembrane region" description="Helical" evidence="2">
    <location>
        <begin position="247"/>
        <end position="272"/>
    </location>
</feature>
<sequence>MHGCSKSFDSLEFPELSSSSNLIFIILVSKKTSVILAFGTAICFKLVPVSRFLTPPQPLGLASLSPSLSACASLSPSLSACASLSPSLSACASLSPSLSACASYSPDSSPVPPYSPSLSACASYSPASRPVPALSSLSGLGLAPLPASLPVPLYPASMPVPRSLPASMPCASLSPKPLCLCLLLSPSLSAWAPALSQPLLPVPRSLPAFCLCLLTLPAFCLWPPTWSCSILITYVSYMAYWFKFVPFHYVLCPILHFMYLLFHPFIPAAVFLSSNMQSVSCCMPLLPNPSEPERARTSPVHAKSKPARNPQFHLNQKPPLLRKSQST</sequence>
<keyword evidence="4" id="KW-1185">Reference proteome</keyword>
<gene>
    <name evidence="3" type="ORF">HNY73_006803</name>
</gene>
<proteinExistence type="predicted"/>
<evidence type="ECO:0000313" key="3">
    <source>
        <dbReference type="EMBL" id="KAF8788797.1"/>
    </source>
</evidence>
<organism evidence="3 4">
    <name type="scientific">Argiope bruennichi</name>
    <name type="common">Wasp spider</name>
    <name type="synonym">Aranea bruennichi</name>
    <dbReference type="NCBI Taxonomy" id="94029"/>
    <lineage>
        <taxon>Eukaryota</taxon>
        <taxon>Metazoa</taxon>
        <taxon>Ecdysozoa</taxon>
        <taxon>Arthropoda</taxon>
        <taxon>Chelicerata</taxon>
        <taxon>Arachnida</taxon>
        <taxon>Araneae</taxon>
        <taxon>Araneomorphae</taxon>
        <taxon>Entelegynae</taxon>
        <taxon>Araneoidea</taxon>
        <taxon>Araneidae</taxon>
        <taxon>Argiope</taxon>
    </lineage>
</organism>
<feature type="transmembrane region" description="Helical" evidence="2">
    <location>
        <begin position="22"/>
        <end position="44"/>
    </location>
</feature>
<comment type="caution">
    <text evidence="3">The sequence shown here is derived from an EMBL/GenBank/DDBJ whole genome shotgun (WGS) entry which is preliminary data.</text>
</comment>
<keyword evidence="2" id="KW-0472">Membrane</keyword>
<protein>
    <submittedName>
        <fullName evidence="3">Uncharacterized protein</fullName>
    </submittedName>
</protein>
<dbReference type="EMBL" id="JABXBU010000012">
    <property type="protein sequence ID" value="KAF8788797.1"/>
    <property type="molecule type" value="Genomic_DNA"/>
</dbReference>
<keyword evidence="2" id="KW-0812">Transmembrane</keyword>
<evidence type="ECO:0000256" key="1">
    <source>
        <dbReference type="SAM" id="MobiDB-lite"/>
    </source>
</evidence>
<evidence type="ECO:0000313" key="4">
    <source>
        <dbReference type="Proteomes" id="UP000807504"/>
    </source>
</evidence>